<dbReference type="EMBL" id="CP051682">
    <property type="protein sequence ID" value="QJD95452.1"/>
    <property type="molecule type" value="Genomic_DNA"/>
</dbReference>
<dbReference type="PANTHER" id="PTHR10612:SF34">
    <property type="entry name" value="APOLIPOPROTEIN D"/>
    <property type="match status" value="1"/>
</dbReference>
<evidence type="ECO:0000256" key="4">
    <source>
        <dbReference type="ARBA" id="ARBA00011738"/>
    </source>
</evidence>
<dbReference type="RefSeq" id="WP_169606464.1">
    <property type="nucleotide sequence ID" value="NZ_CP051682.1"/>
</dbReference>
<dbReference type="FunFam" id="2.40.128.20:FF:000002">
    <property type="entry name" value="Outer membrane lipoprotein Blc"/>
    <property type="match status" value="1"/>
</dbReference>
<feature type="domain" description="Lipocalin/cytosolic fatty-acid binding" evidence="14">
    <location>
        <begin position="44"/>
        <end position="182"/>
    </location>
</feature>
<sequence length="187" mass="21083">MHDIKSNKWPLIVGAGLGAVALTVGLSSSWVSIPKGATAVQPFNLQKYLGKWFEIARMPFRFEKSLRDVTAVYTLNSDDSIRVDNRGYDVKEQKWKESIGKAKIVNDPNEARLKVSFFGPFYAGYNVLAIDADYNYALVAGHNLSYLWILSRVTSIPENVKTQYLQLAESLGYQTDKLIWTKHSSTE</sequence>
<reference evidence="15 16" key="1">
    <citation type="submission" date="2020-04" db="EMBL/GenBank/DDBJ databases">
        <title>Genome sequencing of novel species.</title>
        <authorList>
            <person name="Heo J."/>
            <person name="Kim S.-J."/>
            <person name="Kim J.-S."/>
            <person name="Hong S.-B."/>
            <person name="Kwon S.-W."/>
        </authorList>
    </citation>
    <scope>NUCLEOTIDE SEQUENCE [LARGE SCALE GENOMIC DNA]</scope>
    <source>
        <strain evidence="15 16">F39-2</strain>
    </source>
</reference>
<keyword evidence="16" id="KW-1185">Reference proteome</keyword>
<comment type="subunit">
    <text evidence="4">Homodimer.</text>
</comment>
<comment type="similarity">
    <text evidence="3 13">Belongs to the calycin superfamily. Lipocalin family.</text>
</comment>
<evidence type="ECO:0000256" key="9">
    <source>
        <dbReference type="ARBA" id="ARBA00023237"/>
    </source>
</evidence>
<keyword evidence="7" id="KW-0472">Membrane</keyword>
<gene>
    <name evidence="15" type="ORF">HH214_05970</name>
</gene>
<keyword evidence="10" id="KW-0449">Lipoprotein</keyword>
<dbReference type="AlphaFoldDB" id="A0A7L5DWJ0"/>
<evidence type="ECO:0000256" key="7">
    <source>
        <dbReference type="ARBA" id="ARBA00023136"/>
    </source>
</evidence>
<evidence type="ECO:0000256" key="10">
    <source>
        <dbReference type="ARBA" id="ARBA00023288"/>
    </source>
</evidence>
<dbReference type="Pfam" id="PF08212">
    <property type="entry name" value="Lipocalin_2"/>
    <property type="match status" value="1"/>
</dbReference>
<dbReference type="InterPro" id="IPR022272">
    <property type="entry name" value="Lipocalin_CS"/>
</dbReference>
<evidence type="ECO:0000256" key="1">
    <source>
        <dbReference type="ARBA" id="ARBA00004442"/>
    </source>
</evidence>
<dbReference type="Gene3D" id="2.40.128.20">
    <property type="match status" value="1"/>
</dbReference>
<protein>
    <recommendedName>
        <fullName evidence="12">Outer membrane lipoprotein Blc</fullName>
    </recommendedName>
</protein>
<dbReference type="InterPro" id="IPR000566">
    <property type="entry name" value="Lipocln_cytosolic_FA-bd_dom"/>
</dbReference>
<dbReference type="CDD" id="cd19438">
    <property type="entry name" value="lipocalin_Blc-like"/>
    <property type="match status" value="1"/>
</dbReference>
<evidence type="ECO:0000256" key="2">
    <source>
        <dbReference type="ARBA" id="ARBA00004635"/>
    </source>
</evidence>
<dbReference type="PANTHER" id="PTHR10612">
    <property type="entry name" value="APOLIPOPROTEIN D"/>
    <property type="match status" value="1"/>
</dbReference>
<dbReference type="GO" id="GO:0006950">
    <property type="term" value="P:response to stress"/>
    <property type="evidence" value="ECO:0007669"/>
    <property type="project" value="UniProtKB-ARBA"/>
</dbReference>
<dbReference type="KEGG" id="mrob:HH214_05970"/>
<organism evidence="15 16">
    <name type="scientific">Mucilaginibacter robiniae</name>
    <dbReference type="NCBI Taxonomy" id="2728022"/>
    <lineage>
        <taxon>Bacteria</taxon>
        <taxon>Pseudomonadati</taxon>
        <taxon>Bacteroidota</taxon>
        <taxon>Sphingobacteriia</taxon>
        <taxon>Sphingobacteriales</taxon>
        <taxon>Sphingobacteriaceae</taxon>
        <taxon>Mucilaginibacter</taxon>
    </lineage>
</organism>
<evidence type="ECO:0000259" key="14">
    <source>
        <dbReference type="Pfam" id="PF08212"/>
    </source>
</evidence>
<keyword evidence="9" id="KW-0998">Cell outer membrane</keyword>
<keyword evidence="6" id="KW-0446">Lipid-binding</keyword>
<dbReference type="PRINTS" id="PR01171">
    <property type="entry name" value="BCTLIPOCALIN"/>
</dbReference>
<evidence type="ECO:0000313" key="16">
    <source>
        <dbReference type="Proteomes" id="UP000503278"/>
    </source>
</evidence>
<dbReference type="InterPro" id="IPR002446">
    <property type="entry name" value="Lipocalin_bac"/>
</dbReference>
<evidence type="ECO:0000313" key="15">
    <source>
        <dbReference type="EMBL" id="QJD95452.1"/>
    </source>
</evidence>
<keyword evidence="8" id="KW-0564">Palmitate</keyword>
<accession>A0A7L5DWJ0</accession>
<comment type="subcellular location">
    <subcellularLocation>
        <location evidence="1">Cell outer membrane</location>
    </subcellularLocation>
    <subcellularLocation>
        <location evidence="2">Membrane</location>
        <topology evidence="2">Lipid-anchor</topology>
    </subcellularLocation>
</comment>
<evidence type="ECO:0000256" key="12">
    <source>
        <dbReference type="ARBA" id="ARBA00071217"/>
    </source>
</evidence>
<dbReference type="SUPFAM" id="SSF50814">
    <property type="entry name" value="Lipocalins"/>
    <property type="match status" value="1"/>
</dbReference>
<dbReference type="GO" id="GO:0008289">
    <property type="term" value="F:lipid binding"/>
    <property type="evidence" value="ECO:0007669"/>
    <property type="project" value="UniProtKB-KW"/>
</dbReference>
<proteinExistence type="inferred from homology"/>
<evidence type="ECO:0000256" key="5">
    <source>
        <dbReference type="ARBA" id="ARBA00022729"/>
    </source>
</evidence>
<keyword evidence="5" id="KW-0732">Signal</keyword>
<evidence type="ECO:0000256" key="8">
    <source>
        <dbReference type="ARBA" id="ARBA00023139"/>
    </source>
</evidence>
<evidence type="ECO:0000256" key="3">
    <source>
        <dbReference type="ARBA" id="ARBA00006889"/>
    </source>
</evidence>
<comment type="function">
    <text evidence="11">Involved in the storage or transport of lipids necessary for membrane maintenance under stressful conditions. Displays a binding preference for lysophospholipids.</text>
</comment>
<dbReference type="PROSITE" id="PS00213">
    <property type="entry name" value="LIPOCALIN"/>
    <property type="match status" value="1"/>
</dbReference>
<name>A0A7L5DWJ0_9SPHI</name>
<dbReference type="InterPro" id="IPR047202">
    <property type="entry name" value="Lipocalin_Blc-like_dom"/>
</dbReference>
<evidence type="ECO:0000256" key="13">
    <source>
        <dbReference type="PIRNR" id="PIRNR036893"/>
    </source>
</evidence>
<evidence type="ECO:0000256" key="11">
    <source>
        <dbReference type="ARBA" id="ARBA00057024"/>
    </source>
</evidence>
<dbReference type="PIRSF" id="PIRSF036893">
    <property type="entry name" value="Lipocalin_ApoD"/>
    <property type="match status" value="1"/>
</dbReference>
<dbReference type="Proteomes" id="UP000503278">
    <property type="component" value="Chromosome"/>
</dbReference>
<dbReference type="InterPro" id="IPR012674">
    <property type="entry name" value="Calycin"/>
</dbReference>
<evidence type="ECO:0000256" key="6">
    <source>
        <dbReference type="ARBA" id="ARBA00023121"/>
    </source>
</evidence>
<dbReference type="GO" id="GO:0009279">
    <property type="term" value="C:cell outer membrane"/>
    <property type="evidence" value="ECO:0007669"/>
    <property type="project" value="UniProtKB-SubCell"/>
</dbReference>
<dbReference type="InterPro" id="IPR022271">
    <property type="entry name" value="Lipocalin_ApoD"/>
</dbReference>